<dbReference type="OrthoDB" id="9815497at2"/>
<gene>
    <name evidence="1" type="ordered locus">RPE_4545</name>
</gene>
<dbReference type="AlphaFoldDB" id="Q07HW9"/>
<dbReference type="HOGENOM" id="CLU_082089_0_0_5"/>
<organism evidence="1">
    <name type="scientific">Rhodopseudomonas palustris (strain BisA53)</name>
    <dbReference type="NCBI Taxonomy" id="316055"/>
    <lineage>
        <taxon>Bacteria</taxon>
        <taxon>Pseudomonadati</taxon>
        <taxon>Pseudomonadota</taxon>
        <taxon>Alphaproteobacteria</taxon>
        <taxon>Hyphomicrobiales</taxon>
        <taxon>Nitrobacteraceae</taxon>
        <taxon>Rhodopseudomonas</taxon>
    </lineage>
</organism>
<sequence>MPRSADAGKGLTAIVLGTNEIASAVGVFLHRVGFGVVLSQDDDHPVLRRKMAFHDALFGDTVKLDEVRAERADNGMQIFNALRHFRLVQVTWLGLPDLMPVGTIDVLIDARLQAQYRRPDLRGLARTSIGLGPGFVAGGNCDAAIEVLGARCAIDPASIVSALHAGRWHAHREIGAPVHRGEIIGDLSGDPQRAACDGVLRGLVRDGREVAAGITLLEIDRRGRHAQWTGIDDHSRAVAKAVLRALKLPAATKRRPKSARFPA</sequence>
<dbReference type="KEGG" id="rpe:RPE_4545"/>
<protein>
    <recommendedName>
        <fullName evidence="2">Xanthine dehydrogenase</fullName>
    </recommendedName>
</protein>
<dbReference type="EMBL" id="CP000463">
    <property type="protein sequence ID" value="ABJ08465.1"/>
    <property type="molecule type" value="Genomic_DNA"/>
</dbReference>
<name>Q07HW9_RHOP5</name>
<evidence type="ECO:0008006" key="2">
    <source>
        <dbReference type="Google" id="ProtNLM"/>
    </source>
</evidence>
<dbReference type="STRING" id="316055.RPE_4545"/>
<accession>Q07HW9</accession>
<dbReference type="eggNOG" id="COG0511">
    <property type="taxonomic scope" value="Bacteria"/>
</dbReference>
<evidence type="ECO:0000313" key="1">
    <source>
        <dbReference type="EMBL" id="ABJ08465.1"/>
    </source>
</evidence>
<proteinExistence type="predicted"/>
<reference evidence="1" key="1">
    <citation type="submission" date="2006-09" db="EMBL/GenBank/DDBJ databases">
        <title>Complete sequence of Rhodopseudomonas palustris BisA53.</title>
        <authorList>
            <consortium name="US DOE Joint Genome Institute"/>
            <person name="Copeland A."/>
            <person name="Lucas S."/>
            <person name="Lapidus A."/>
            <person name="Barry K."/>
            <person name="Detter J.C."/>
            <person name="Glavina del Rio T."/>
            <person name="Hammon N."/>
            <person name="Israni S."/>
            <person name="Dalin E."/>
            <person name="Tice H."/>
            <person name="Pitluck S."/>
            <person name="Chain P."/>
            <person name="Malfatti S."/>
            <person name="Shin M."/>
            <person name="Vergez L."/>
            <person name="Schmutz J."/>
            <person name="Larimer F."/>
            <person name="Land M."/>
            <person name="Hauser L."/>
            <person name="Pelletier D.A."/>
            <person name="Kyrpides N."/>
            <person name="Kim E."/>
            <person name="Harwood C.S."/>
            <person name="Oda Y."/>
            <person name="Richardson P."/>
        </authorList>
    </citation>
    <scope>NUCLEOTIDE SEQUENCE [LARGE SCALE GENOMIC DNA]</scope>
    <source>
        <strain evidence="1">BisA53</strain>
    </source>
</reference>